<dbReference type="Proteomes" id="UP000007962">
    <property type="component" value="Chromosome"/>
</dbReference>
<gene>
    <name evidence="3" type="ordered locus">Bcav_3005</name>
</gene>
<dbReference type="GO" id="GO:0004497">
    <property type="term" value="F:monooxygenase activity"/>
    <property type="evidence" value="ECO:0007669"/>
    <property type="project" value="UniProtKB-KW"/>
</dbReference>
<organism evidence="3 4">
    <name type="scientific">Beutenbergia cavernae (strain ATCC BAA-8 / DSM 12333 / CCUG 43141 / JCM 11478 / NBRC 16432 / NCIMB 13614 / HKI 0122)</name>
    <dbReference type="NCBI Taxonomy" id="471853"/>
    <lineage>
        <taxon>Bacteria</taxon>
        <taxon>Bacillati</taxon>
        <taxon>Actinomycetota</taxon>
        <taxon>Actinomycetes</taxon>
        <taxon>Micrococcales</taxon>
        <taxon>Beutenbergiaceae</taxon>
        <taxon>Beutenbergia</taxon>
    </lineage>
</organism>
<protein>
    <submittedName>
        <fullName evidence="3">Monooxygenase FAD-binding</fullName>
    </submittedName>
</protein>
<evidence type="ECO:0000259" key="2">
    <source>
        <dbReference type="Pfam" id="PF01494"/>
    </source>
</evidence>
<dbReference type="Gene3D" id="3.30.9.10">
    <property type="entry name" value="D-Amino Acid Oxidase, subunit A, domain 2"/>
    <property type="match status" value="1"/>
</dbReference>
<dbReference type="Gene3D" id="3.50.50.60">
    <property type="entry name" value="FAD/NAD(P)-binding domain"/>
    <property type="match status" value="1"/>
</dbReference>
<dbReference type="PRINTS" id="PR00420">
    <property type="entry name" value="RNGMNOXGNASE"/>
</dbReference>
<keyword evidence="3" id="KW-0503">Monooxygenase</keyword>
<dbReference type="InterPro" id="IPR036188">
    <property type="entry name" value="FAD/NAD-bd_sf"/>
</dbReference>
<dbReference type="InterPro" id="IPR002938">
    <property type="entry name" value="FAD-bd"/>
</dbReference>
<evidence type="ECO:0000256" key="1">
    <source>
        <dbReference type="SAM" id="MobiDB-lite"/>
    </source>
</evidence>
<accession>C5BZS0</accession>
<dbReference type="EMBL" id="CP001618">
    <property type="protein sequence ID" value="ACQ81250.1"/>
    <property type="molecule type" value="Genomic_DNA"/>
</dbReference>
<dbReference type="GO" id="GO:0071949">
    <property type="term" value="F:FAD binding"/>
    <property type="evidence" value="ECO:0007669"/>
    <property type="project" value="InterPro"/>
</dbReference>
<dbReference type="HOGENOM" id="CLU_009665_1_0_11"/>
<reference evidence="3 4" key="1">
    <citation type="journal article" date="2009" name="Stand. Genomic Sci.">
        <title>Complete genome sequence of Beutenbergia cavernae type strain (HKI 0122).</title>
        <authorList>
            <person name="Land M."/>
            <person name="Pukall R."/>
            <person name="Abt B."/>
            <person name="Goker M."/>
            <person name="Rohde M."/>
            <person name="Glavina Del Rio T."/>
            <person name="Tice H."/>
            <person name="Copeland A."/>
            <person name="Cheng J.F."/>
            <person name="Lucas S."/>
            <person name="Chen F."/>
            <person name="Nolan M."/>
            <person name="Bruce D."/>
            <person name="Goodwin L."/>
            <person name="Pitluck S."/>
            <person name="Ivanova N."/>
            <person name="Mavromatis K."/>
            <person name="Ovchinnikova G."/>
            <person name="Pati A."/>
            <person name="Chen A."/>
            <person name="Palaniappan K."/>
            <person name="Hauser L."/>
            <person name="Chang Y.J."/>
            <person name="Jefferies C.C."/>
            <person name="Saunders E."/>
            <person name="Brettin T."/>
            <person name="Detter J.C."/>
            <person name="Han C."/>
            <person name="Chain P."/>
            <person name="Bristow J."/>
            <person name="Eisen J.A."/>
            <person name="Markowitz V."/>
            <person name="Hugenholtz P."/>
            <person name="Kyrpides N.C."/>
            <person name="Klenk H.P."/>
            <person name="Lapidus A."/>
        </authorList>
    </citation>
    <scope>NUCLEOTIDE SEQUENCE [LARGE SCALE GENOMIC DNA]</scope>
    <source>
        <strain evidence="4">ATCC BAA-8 / DSM 12333 / NBRC 16432</strain>
    </source>
</reference>
<proteinExistence type="predicted"/>
<dbReference type="PANTHER" id="PTHR46865">
    <property type="entry name" value="OXIDOREDUCTASE-RELATED"/>
    <property type="match status" value="1"/>
</dbReference>
<evidence type="ECO:0000313" key="4">
    <source>
        <dbReference type="Proteomes" id="UP000007962"/>
    </source>
</evidence>
<dbReference type="SUPFAM" id="SSF51905">
    <property type="entry name" value="FAD/NAD(P)-binding domain"/>
    <property type="match status" value="1"/>
</dbReference>
<name>C5BZS0_BEUC1</name>
<dbReference type="Pfam" id="PF01494">
    <property type="entry name" value="FAD_binding_3"/>
    <property type="match status" value="1"/>
</dbReference>
<dbReference type="InterPro" id="IPR051704">
    <property type="entry name" value="FAD_aromatic-hydroxylase"/>
</dbReference>
<sequence>MTTSVLISGAGIAGSVAAFWLARAGLDVTVVERAPRERRTGGHAVDLADAATEVVDRMGLRAAVEAAQVHHERLTFVGRGGRTLQMSRLSDRMSNDHVEIQRDELIAILRGAADVAYVFDDEITAMTQRSDAVEVTFARSPGRSFDVVVGADGIHSGVRRLAFGPEERYAEPLGAGLAVFTYPNTARLDGEVRAIADVDRAAFTYPVGDGREARALLLFRSEEPARIHHRDSGRQRSFTAGVIEALKPSPVFTRLDLEQADDFYFDSITRIRMPSWSTARVALVGDAAWSPGPAVGGGTALAVLGGYVLANELVLAGGDPARGLRSAERIMSGPVAEARKVGPAALRQLVPGSRAAAWALPRTIRMLTRLPPALSRLAFSLRASERRTLDDFASTAAPSPPAATAPSSSAV</sequence>
<dbReference type="eggNOG" id="COG0654">
    <property type="taxonomic scope" value="Bacteria"/>
</dbReference>
<dbReference type="PANTHER" id="PTHR46865:SF2">
    <property type="entry name" value="MONOOXYGENASE"/>
    <property type="match status" value="1"/>
</dbReference>
<dbReference type="AlphaFoldDB" id="C5BZS0"/>
<evidence type="ECO:0000313" key="3">
    <source>
        <dbReference type="EMBL" id="ACQ81250.1"/>
    </source>
</evidence>
<dbReference type="RefSeq" id="WP_015883490.1">
    <property type="nucleotide sequence ID" value="NC_012669.1"/>
</dbReference>
<keyword evidence="4" id="KW-1185">Reference proteome</keyword>
<feature type="region of interest" description="Disordered" evidence="1">
    <location>
        <begin position="391"/>
        <end position="411"/>
    </location>
</feature>
<keyword evidence="3" id="KW-0560">Oxidoreductase</keyword>
<dbReference type="STRING" id="471853.Bcav_3005"/>
<dbReference type="KEGG" id="bcv:Bcav_3005"/>
<feature type="domain" description="FAD-binding" evidence="2">
    <location>
        <begin position="3"/>
        <end position="314"/>
    </location>
</feature>
<dbReference type="OrthoDB" id="3356051at2"/>